<evidence type="ECO:0000313" key="2">
    <source>
        <dbReference type="Proteomes" id="UP000575898"/>
    </source>
</evidence>
<protein>
    <submittedName>
        <fullName evidence="1">Uncharacterized protein</fullName>
    </submittedName>
</protein>
<keyword evidence="2" id="KW-1185">Reference proteome</keyword>
<name>A0A840MM09_9PROT</name>
<sequence>MSLNTIPCLEPNTTQVMKSSQPSLKAVKWHICFCENKFLYGNIPMIE</sequence>
<gene>
    <name evidence="1" type="ORF">HNQ59_001232</name>
</gene>
<dbReference type="AlphaFoldDB" id="A0A840MM09"/>
<reference evidence="1 2" key="1">
    <citation type="submission" date="2020-08" db="EMBL/GenBank/DDBJ databases">
        <title>Genomic Encyclopedia of Type Strains, Phase IV (KMG-IV): sequencing the most valuable type-strain genomes for metagenomic binning, comparative biology and taxonomic classification.</title>
        <authorList>
            <person name="Goeker M."/>
        </authorList>
    </citation>
    <scope>NUCLEOTIDE SEQUENCE [LARGE SCALE GENOMIC DNA]</scope>
    <source>
        <strain evidence="1 2">DSM 27165</strain>
    </source>
</reference>
<dbReference type="EMBL" id="JACHHY010000006">
    <property type="protein sequence ID" value="MBB5017947.1"/>
    <property type="molecule type" value="Genomic_DNA"/>
</dbReference>
<dbReference type="Proteomes" id="UP000575898">
    <property type="component" value="Unassembled WGS sequence"/>
</dbReference>
<organism evidence="1 2">
    <name type="scientific">Chitinivorax tropicus</name>
    <dbReference type="NCBI Taxonomy" id="714531"/>
    <lineage>
        <taxon>Bacteria</taxon>
        <taxon>Pseudomonadati</taxon>
        <taxon>Pseudomonadota</taxon>
        <taxon>Betaproteobacteria</taxon>
        <taxon>Chitinivorax</taxon>
    </lineage>
</organism>
<comment type="caution">
    <text evidence="1">The sequence shown here is derived from an EMBL/GenBank/DDBJ whole genome shotgun (WGS) entry which is preliminary data.</text>
</comment>
<evidence type="ECO:0000313" key="1">
    <source>
        <dbReference type="EMBL" id="MBB5017947.1"/>
    </source>
</evidence>
<accession>A0A840MM09</accession>
<proteinExistence type="predicted"/>